<dbReference type="Gene3D" id="3.30.1370.10">
    <property type="entry name" value="K Homology domain, type 1"/>
    <property type="match status" value="1"/>
</dbReference>
<evidence type="ECO:0000259" key="1">
    <source>
        <dbReference type="Pfam" id="PF00013"/>
    </source>
</evidence>
<protein>
    <recommendedName>
        <fullName evidence="1">K Homology domain-containing protein</fullName>
    </recommendedName>
</protein>
<proteinExistence type="predicted"/>
<evidence type="ECO:0000313" key="3">
    <source>
        <dbReference type="Proteomes" id="UP000008141"/>
    </source>
</evidence>
<keyword evidence="3" id="KW-1185">Reference proteome</keyword>
<dbReference type="SUPFAM" id="SSF54791">
    <property type="entry name" value="Eukaryotic type KH-domain (KH-domain type I)"/>
    <property type="match status" value="1"/>
</dbReference>
<dbReference type="GeneID" id="17351575"/>
<dbReference type="RefSeq" id="XP_005844199.1">
    <property type="nucleotide sequence ID" value="XM_005844137.1"/>
</dbReference>
<gene>
    <name evidence="2" type="ORF">CHLNCDRAFT_139385</name>
</gene>
<dbReference type="OrthoDB" id="441329at2759"/>
<dbReference type="InParanoid" id="E1ZQ57"/>
<reference evidence="2 3" key="1">
    <citation type="journal article" date="2010" name="Plant Cell">
        <title>The Chlorella variabilis NC64A genome reveals adaptation to photosymbiosis, coevolution with viruses, and cryptic sex.</title>
        <authorList>
            <person name="Blanc G."/>
            <person name="Duncan G."/>
            <person name="Agarkova I."/>
            <person name="Borodovsky M."/>
            <person name="Gurnon J."/>
            <person name="Kuo A."/>
            <person name="Lindquist E."/>
            <person name="Lucas S."/>
            <person name="Pangilinan J."/>
            <person name="Polle J."/>
            <person name="Salamov A."/>
            <person name="Terry A."/>
            <person name="Yamada T."/>
            <person name="Dunigan D.D."/>
            <person name="Grigoriev I.V."/>
            <person name="Claverie J.M."/>
            <person name="Van Etten J.L."/>
        </authorList>
    </citation>
    <scope>NUCLEOTIDE SEQUENCE [LARGE SCALE GENOMIC DNA]</scope>
    <source>
        <strain evidence="2 3">NC64A</strain>
    </source>
</reference>
<dbReference type="KEGG" id="cvr:CHLNCDRAFT_139385"/>
<dbReference type="GO" id="GO:0003723">
    <property type="term" value="F:RNA binding"/>
    <property type="evidence" value="ECO:0007669"/>
    <property type="project" value="InterPro"/>
</dbReference>
<organism evidence="3">
    <name type="scientific">Chlorella variabilis</name>
    <name type="common">Green alga</name>
    <dbReference type="NCBI Taxonomy" id="554065"/>
    <lineage>
        <taxon>Eukaryota</taxon>
        <taxon>Viridiplantae</taxon>
        <taxon>Chlorophyta</taxon>
        <taxon>core chlorophytes</taxon>
        <taxon>Trebouxiophyceae</taxon>
        <taxon>Chlorellales</taxon>
        <taxon>Chlorellaceae</taxon>
        <taxon>Chlorella clade</taxon>
        <taxon>Chlorella</taxon>
    </lineage>
</organism>
<dbReference type="Proteomes" id="UP000008141">
    <property type="component" value="Unassembled WGS sequence"/>
</dbReference>
<feature type="domain" description="K Homology" evidence="1">
    <location>
        <begin position="66"/>
        <end position="114"/>
    </location>
</feature>
<dbReference type="InterPro" id="IPR036612">
    <property type="entry name" value="KH_dom_type_1_sf"/>
</dbReference>
<name>E1ZQ57_CHLVA</name>
<dbReference type="Pfam" id="PF00013">
    <property type="entry name" value="KH_1"/>
    <property type="match status" value="1"/>
</dbReference>
<sequence>MDRDATGFDATAIGHVPPPCLRPHDLALLRGHHLHVLCHPYLLEALLAAAQPAAEFEAFCQAFCLGGGNINDVQARTFARIQLFKANEYFPGTMERTLLVTGRLKQVAAALGLVFSKLLSKAVATVEQWLVGSA</sequence>
<dbReference type="InterPro" id="IPR004088">
    <property type="entry name" value="KH_dom_type_1"/>
</dbReference>
<dbReference type="AlphaFoldDB" id="E1ZQ57"/>
<accession>E1ZQ57</accession>
<evidence type="ECO:0000313" key="2">
    <source>
        <dbReference type="EMBL" id="EFN52097.1"/>
    </source>
</evidence>
<dbReference type="EMBL" id="GL433858">
    <property type="protein sequence ID" value="EFN52097.1"/>
    <property type="molecule type" value="Genomic_DNA"/>
</dbReference>